<proteinExistence type="predicted"/>
<evidence type="ECO:0000313" key="2">
    <source>
        <dbReference type="EMBL" id="ABS66093.1"/>
    </source>
</evidence>
<dbReference type="KEGG" id="xau:Xaut_0842"/>
<name>A7IDK0_XANP2</name>
<organism evidence="2 3">
    <name type="scientific">Xanthobacter autotrophicus (strain ATCC BAA-1158 / Py2)</name>
    <dbReference type="NCBI Taxonomy" id="78245"/>
    <lineage>
        <taxon>Bacteria</taxon>
        <taxon>Pseudomonadati</taxon>
        <taxon>Pseudomonadota</taxon>
        <taxon>Alphaproteobacteria</taxon>
        <taxon>Hyphomicrobiales</taxon>
        <taxon>Xanthobacteraceae</taxon>
        <taxon>Xanthobacter</taxon>
    </lineage>
</organism>
<accession>A7IDK0</accession>
<dbReference type="AlphaFoldDB" id="A7IDK0"/>
<keyword evidence="3" id="KW-1185">Reference proteome</keyword>
<dbReference type="Proteomes" id="UP000002417">
    <property type="component" value="Chromosome"/>
</dbReference>
<dbReference type="EMBL" id="CP000781">
    <property type="protein sequence ID" value="ABS66093.1"/>
    <property type="molecule type" value="Genomic_DNA"/>
</dbReference>
<gene>
    <name evidence="2" type="ordered locus">Xaut_0842</name>
</gene>
<feature type="region of interest" description="Disordered" evidence="1">
    <location>
        <begin position="116"/>
        <end position="136"/>
    </location>
</feature>
<reference evidence="2 3" key="1">
    <citation type="submission" date="2007-07" db="EMBL/GenBank/DDBJ databases">
        <title>Complete sequence of chromosome of Xanthobacter autotrophicus Py2.</title>
        <authorList>
            <consortium name="US DOE Joint Genome Institute"/>
            <person name="Copeland A."/>
            <person name="Lucas S."/>
            <person name="Lapidus A."/>
            <person name="Barry K."/>
            <person name="Glavina del Rio T."/>
            <person name="Hammon N."/>
            <person name="Israni S."/>
            <person name="Dalin E."/>
            <person name="Tice H."/>
            <person name="Pitluck S."/>
            <person name="Sims D."/>
            <person name="Brettin T."/>
            <person name="Bruce D."/>
            <person name="Detter J.C."/>
            <person name="Han C."/>
            <person name="Tapia R."/>
            <person name="Brainard J."/>
            <person name="Schmutz J."/>
            <person name="Larimer F."/>
            <person name="Land M."/>
            <person name="Hauser L."/>
            <person name="Kyrpides N."/>
            <person name="Kim E."/>
            <person name="Ensigns S.A."/>
            <person name="Richardson P."/>
        </authorList>
    </citation>
    <scope>NUCLEOTIDE SEQUENCE [LARGE SCALE GENOMIC DNA]</scope>
    <source>
        <strain evidence="3">ATCC BAA-1158 / Py2</strain>
    </source>
</reference>
<evidence type="ECO:0000313" key="3">
    <source>
        <dbReference type="Proteomes" id="UP000002417"/>
    </source>
</evidence>
<evidence type="ECO:0000256" key="1">
    <source>
        <dbReference type="SAM" id="MobiDB-lite"/>
    </source>
</evidence>
<protein>
    <submittedName>
        <fullName evidence="2">Uncharacterized protein</fullName>
    </submittedName>
</protein>
<sequence>MRDRDAAASAAIFNGGMETLASAQARLSSTSLDPSAADALRRLVLDASSALLMLDMLGEGDMAPEAFRSEAARLHLALPTGLVERLPAAARIGALELATLCGTLAARLQAAAMPATGASRNAKSRDGGTTARGFSW</sequence>
<dbReference type="HOGENOM" id="CLU_1874645_0_0_5"/>